<evidence type="ECO:0000313" key="2">
    <source>
        <dbReference type="EMBL" id="TRO65712.1"/>
    </source>
</evidence>
<dbReference type="Proteomes" id="UP000315131">
    <property type="component" value="Unassembled WGS sequence"/>
</dbReference>
<reference evidence="2 3" key="1">
    <citation type="submission" date="2019-06" db="EMBL/GenBank/DDBJ databases">
        <title>Gramella sabulilitoris sp. nov., isolated from a marine sand.</title>
        <authorList>
            <person name="Yoon J.-H."/>
        </authorList>
    </citation>
    <scope>NUCLEOTIDE SEQUENCE [LARGE SCALE GENOMIC DNA]</scope>
    <source>
        <strain evidence="2 3">HSMS-1</strain>
    </source>
</reference>
<dbReference type="SMART" id="SM00028">
    <property type="entry name" value="TPR"/>
    <property type="match status" value="3"/>
</dbReference>
<accession>A0A550I410</accession>
<organism evidence="2 3">
    <name type="scientific">Christiangramia sabulilitoris</name>
    <dbReference type="NCBI Taxonomy" id="2583991"/>
    <lineage>
        <taxon>Bacteria</taxon>
        <taxon>Pseudomonadati</taxon>
        <taxon>Bacteroidota</taxon>
        <taxon>Flavobacteriia</taxon>
        <taxon>Flavobacteriales</taxon>
        <taxon>Flavobacteriaceae</taxon>
        <taxon>Christiangramia</taxon>
    </lineage>
</organism>
<protein>
    <submittedName>
        <fullName evidence="2">Tetratricopeptide repeat protein</fullName>
    </submittedName>
</protein>
<keyword evidence="1" id="KW-0802">TPR repeat</keyword>
<sequence>MLINFQRLLVIFGLIATNTMAQKTINNGEKLLRSGEIEEAREIFVQHKDNPQALEYLGDIASFNKNWEEAIKNYKTLVEIDPDNAMYNFKLGGALGMKAYYGSKIEAAMVLGDVKKYLRNAADLDAGHLEARRALVEFYMQIPGFLGGSESMAKSYASDLDRLNEVDAHLADAYIYKVQEYEDLAKLKYEEAIAVASRNPEHISRNYLNYELGEASAIYEIRLEDGARFLKNYIDNYSYLDIKSPAWAFFRLAQIERMQKNEEKALILINKSLEYDPEFDKALIEKQRIQRL</sequence>
<gene>
    <name evidence="2" type="ORF">FGM01_09960</name>
</gene>
<keyword evidence="3" id="KW-1185">Reference proteome</keyword>
<dbReference type="RefSeq" id="WP_143411012.1">
    <property type="nucleotide sequence ID" value="NZ_VHSF01000002.1"/>
</dbReference>
<proteinExistence type="predicted"/>
<dbReference type="Pfam" id="PF13414">
    <property type="entry name" value="TPR_11"/>
    <property type="match status" value="1"/>
</dbReference>
<dbReference type="EMBL" id="VHSF01000002">
    <property type="protein sequence ID" value="TRO65712.1"/>
    <property type="molecule type" value="Genomic_DNA"/>
</dbReference>
<dbReference type="AlphaFoldDB" id="A0A550I410"/>
<evidence type="ECO:0000313" key="3">
    <source>
        <dbReference type="Proteomes" id="UP000315131"/>
    </source>
</evidence>
<evidence type="ECO:0000256" key="1">
    <source>
        <dbReference type="PROSITE-ProRule" id="PRU00339"/>
    </source>
</evidence>
<dbReference type="InterPro" id="IPR019734">
    <property type="entry name" value="TPR_rpt"/>
</dbReference>
<dbReference type="PROSITE" id="PS50005">
    <property type="entry name" value="TPR"/>
    <property type="match status" value="1"/>
</dbReference>
<dbReference type="InterPro" id="IPR011990">
    <property type="entry name" value="TPR-like_helical_dom_sf"/>
</dbReference>
<dbReference type="OrthoDB" id="1416278at2"/>
<comment type="caution">
    <text evidence="2">The sequence shown here is derived from an EMBL/GenBank/DDBJ whole genome shotgun (WGS) entry which is preliminary data.</text>
</comment>
<name>A0A550I410_9FLAO</name>
<feature type="repeat" description="TPR" evidence="1">
    <location>
        <begin position="51"/>
        <end position="84"/>
    </location>
</feature>
<dbReference type="Gene3D" id="1.25.40.10">
    <property type="entry name" value="Tetratricopeptide repeat domain"/>
    <property type="match status" value="1"/>
</dbReference>
<dbReference type="SUPFAM" id="SSF48452">
    <property type="entry name" value="TPR-like"/>
    <property type="match status" value="1"/>
</dbReference>